<dbReference type="EMBL" id="JABFUD020000002">
    <property type="protein sequence ID" value="KAI5083681.1"/>
    <property type="molecule type" value="Genomic_DNA"/>
</dbReference>
<organism evidence="1 2">
    <name type="scientific">Adiantum capillus-veneris</name>
    <name type="common">Maidenhair fern</name>
    <dbReference type="NCBI Taxonomy" id="13818"/>
    <lineage>
        <taxon>Eukaryota</taxon>
        <taxon>Viridiplantae</taxon>
        <taxon>Streptophyta</taxon>
        <taxon>Embryophyta</taxon>
        <taxon>Tracheophyta</taxon>
        <taxon>Polypodiopsida</taxon>
        <taxon>Polypodiidae</taxon>
        <taxon>Polypodiales</taxon>
        <taxon>Pteridineae</taxon>
        <taxon>Pteridaceae</taxon>
        <taxon>Vittarioideae</taxon>
        <taxon>Adiantum</taxon>
    </lineage>
</organism>
<comment type="caution">
    <text evidence="1">The sequence shown here is derived from an EMBL/GenBank/DDBJ whole genome shotgun (WGS) entry which is preliminary data.</text>
</comment>
<feature type="non-terminal residue" evidence="1">
    <location>
        <position position="1"/>
    </location>
</feature>
<reference evidence="1" key="1">
    <citation type="submission" date="2021-01" db="EMBL/GenBank/DDBJ databases">
        <title>Adiantum capillus-veneris genome.</title>
        <authorList>
            <person name="Fang Y."/>
            <person name="Liao Q."/>
        </authorList>
    </citation>
    <scope>NUCLEOTIDE SEQUENCE</scope>
    <source>
        <strain evidence="1">H3</strain>
        <tissue evidence="1">Leaf</tissue>
    </source>
</reference>
<dbReference type="OrthoDB" id="9983560at2759"/>
<sequence length="204" mass="22059">MSATHRTYPALESPWGARFFAKANNISSFQTLVAKFVEFQASLSDSGTWAGYSYLSFTSITATYFLPNASTEALSAFDAIATFAEMHADEMSLNLSIQAFPSFQAWRKYVYRCAEAGASCTDRTGDYVVLASRLLPKDLLQSDGGAEVAAAFVEILGTGVDTIIGHLVAGRAVAKTEVDNAVNPAWRTALWHVIVVDNAVNPAW</sequence>
<dbReference type="Proteomes" id="UP000886520">
    <property type="component" value="Chromosome 3"/>
</dbReference>
<evidence type="ECO:0000313" key="1">
    <source>
        <dbReference type="EMBL" id="KAI5083681.1"/>
    </source>
</evidence>
<name>A0A9D4ZRU6_ADICA</name>
<evidence type="ECO:0000313" key="2">
    <source>
        <dbReference type="Proteomes" id="UP000886520"/>
    </source>
</evidence>
<dbReference type="AlphaFoldDB" id="A0A9D4ZRU6"/>
<gene>
    <name evidence="1" type="ORF">GOP47_0003424</name>
</gene>
<accession>A0A9D4ZRU6</accession>
<protein>
    <submittedName>
        <fullName evidence="1">Uncharacterized protein</fullName>
    </submittedName>
</protein>
<proteinExistence type="predicted"/>
<keyword evidence="2" id="KW-1185">Reference proteome</keyword>